<dbReference type="RefSeq" id="WP_084116123.1">
    <property type="nucleotide sequence ID" value="NZ_FWXH01000007.1"/>
</dbReference>
<dbReference type="AlphaFoldDB" id="A0A1W1XML3"/>
<dbReference type="STRING" id="1121291.SAMN02745134_02297"/>
<dbReference type="Proteomes" id="UP000192468">
    <property type="component" value="Unassembled WGS sequence"/>
</dbReference>
<dbReference type="InterPro" id="IPR024997">
    <property type="entry name" value="DUF3892"/>
</dbReference>
<proteinExistence type="predicted"/>
<gene>
    <name evidence="1" type="ORF">SAMN02745134_02297</name>
</gene>
<accession>A0A1W1XML3</accession>
<evidence type="ECO:0008006" key="3">
    <source>
        <dbReference type="Google" id="ProtNLM"/>
    </source>
</evidence>
<protein>
    <recommendedName>
        <fullName evidence="3">DUF3892 domain-containing protein</fullName>
    </recommendedName>
</protein>
<organism evidence="1 2">
    <name type="scientific">Clostridium acidisoli DSM 12555</name>
    <dbReference type="NCBI Taxonomy" id="1121291"/>
    <lineage>
        <taxon>Bacteria</taxon>
        <taxon>Bacillati</taxon>
        <taxon>Bacillota</taxon>
        <taxon>Clostridia</taxon>
        <taxon>Eubacteriales</taxon>
        <taxon>Clostridiaceae</taxon>
        <taxon>Clostridium</taxon>
    </lineage>
</organism>
<reference evidence="1 2" key="1">
    <citation type="submission" date="2017-04" db="EMBL/GenBank/DDBJ databases">
        <authorList>
            <person name="Afonso C.L."/>
            <person name="Miller P.J."/>
            <person name="Scott M.A."/>
            <person name="Spackman E."/>
            <person name="Goraichik I."/>
            <person name="Dimitrov K.M."/>
            <person name="Suarez D.L."/>
            <person name="Swayne D.E."/>
        </authorList>
    </citation>
    <scope>NUCLEOTIDE SEQUENCE [LARGE SCALE GENOMIC DNA]</scope>
    <source>
        <strain evidence="1 2">DSM 12555</strain>
    </source>
</reference>
<dbReference type="EMBL" id="FWXH01000007">
    <property type="protein sequence ID" value="SMC24771.1"/>
    <property type="molecule type" value="Genomic_DNA"/>
</dbReference>
<evidence type="ECO:0000313" key="2">
    <source>
        <dbReference type="Proteomes" id="UP000192468"/>
    </source>
</evidence>
<dbReference type="Pfam" id="PF13031">
    <property type="entry name" value="DUF3892"/>
    <property type="match status" value="1"/>
</dbReference>
<evidence type="ECO:0000313" key="1">
    <source>
        <dbReference type="EMBL" id="SMC24771.1"/>
    </source>
</evidence>
<sequence>MPFGFKNSHVIKKVIKNNNEDIIAYSLENGEIVMKEEAVSMAYQGMISGVKIEKDDNGDEYIKSIEEDYSDNLIDMPNLNTNKFQ</sequence>
<dbReference type="OrthoDB" id="1954671at2"/>
<name>A0A1W1XML3_9CLOT</name>
<keyword evidence="2" id="KW-1185">Reference proteome</keyword>